<proteinExistence type="predicted"/>
<reference evidence="1 2" key="1">
    <citation type="journal article" date="2019" name="Sci. Rep.">
        <title>Orb-weaving spider Araneus ventricosus genome elucidates the spidroin gene catalogue.</title>
        <authorList>
            <person name="Kono N."/>
            <person name="Nakamura H."/>
            <person name="Ohtoshi R."/>
            <person name="Moran D.A.P."/>
            <person name="Shinohara A."/>
            <person name="Yoshida Y."/>
            <person name="Fujiwara M."/>
            <person name="Mori M."/>
            <person name="Tomita M."/>
            <person name="Arakawa K."/>
        </authorList>
    </citation>
    <scope>NUCLEOTIDE SEQUENCE [LARGE SCALE GENOMIC DNA]</scope>
</reference>
<keyword evidence="2" id="KW-1185">Reference proteome</keyword>
<name>A0A4Y2F077_ARAVE</name>
<sequence length="295" mass="33095">MPVSFYCTQQNPSSTCWRGRSLPAGTLPALHPSWVGRAKPGLVYIGHVNLTSGSSEDILTSIISYLPGRGISLEKLVVIGCDGTADNTGWKNGLIRRIEIHLEKLLQWAVCLLHFNKLPFRHLFQYLDGKSLRGPIGGKLSGGEKRPVIGFKCIDCQISTIDRSILSKDQQYLLDISMAIKSGNCKEDLAVRDPGPLSHSRWLTTANRTLRLYLSEESPTPGVQEIVVFILKSYAPMWFSIKTSKYFTEGPKLVYQSIESSRYLPEDLHNIVYPVIERNGFFSHPETFNVSHDTR</sequence>
<gene>
    <name evidence="1" type="ORF">AVEN_106725_1</name>
</gene>
<dbReference type="Proteomes" id="UP000499080">
    <property type="component" value="Unassembled WGS sequence"/>
</dbReference>
<comment type="caution">
    <text evidence="1">The sequence shown here is derived from an EMBL/GenBank/DDBJ whole genome shotgun (WGS) entry which is preliminary data.</text>
</comment>
<dbReference type="PANTHER" id="PTHR46409">
    <property type="entry name" value="HTH PSQ-TYPE DOMAIN-CONTAINING PROTEIN"/>
    <property type="match status" value="1"/>
</dbReference>
<dbReference type="EMBL" id="BGPR01000761">
    <property type="protein sequence ID" value="GBM34491.1"/>
    <property type="molecule type" value="Genomic_DNA"/>
</dbReference>
<evidence type="ECO:0000313" key="2">
    <source>
        <dbReference type="Proteomes" id="UP000499080"/>
    </source>
</evidence>
<protein>
    <submittedName>
        <fullName evidence="1">Uncharacterized protein</fullName>
    </submittedName>
</protein>
<evidence type="ECO:0000313" key="1">
    <source>
        <dbReference type="EMBL" id="GBM34491.1"/>
    </source>
</evidence>
<dbReference type="OrthoDB" id="8054759at2759"/>
<organism evidence="1 2">
    <name type="scientific">Araneus ventricosus</name>
    <name type="common">Orbweaver spider</name>
    <name type="synonym">Epeira ventricosa</name>
    <dbReference type="NCBI Taxonomy" id="182803"/>
    <lineage>
        <taxon>Eukaryota</taxon>
        <taxon>Metazoa</taxon>
        <taxon>Ecdysozoa</taxon>
        <taxon>Arthropoda</taxon>
        <taxon>Chelicerata</taxon>
        <taxon>Arachnida</taxon>
        <taxon>Araneae</taxon>
        <taxon>Araneomorphae</taxon>
        <taxon>Entelegynae</taxon>
        <taxon>Araneoidea</taxon>
        <taxon>Araneidae</taxon>
        <taxon>Araneus</taxon>
    </lineage>
</organism>
<dbReference type="PANTHER" id="PTHR46409:SF1">
    <property type="entry name" value="HTH PSQ-TYPE DOMAIN-CONTAINING PROTEIN"/>
    <property type="match status" value="1"/>
</dbReference>
<dbReference type="AlphaFoldDB" id="A0A4Y2F077"/>
<accession>A0A4Y2F077</accession>